<feature type="domain" description="AAA+ ATPase" evidence="9">
    <location>
        <begin position="263"/>
        <end position="413"/>
    </location>
</feature>
<keyword evidence="5" id="KW-0460">Magnesium</keyword>
<dbReference type="Gene3D" id="3.40.50.300">
    <property type="entry name" value="P-loop containing nucleotide triphosphate hydrolases"/>
    <property type="match status" value="1"/>
</dbReference>
<dbReference type="GO" id="GO:0005524">
    <property type="term" value="F:ATP binding"/>
    <property type="evidence" value="ECO:0007669"/>
    <property type="project" value="UniProtKB-KW"/>
</dbReference>
<dbReference type="GO" id="GO:0006950">
    <property type="term" value="P:response to stress"/>
    <property type="evidence" value="ECO:0007669"/>
    <property type="project" value="UniProtKB-ARBA"/>
</dbReference>
<dbReference type="InterPro" id="IPR003960">
    <property type="entry name" value="ATPase_AAA_CS"/>
</dbReference>
<evidence type="ECO:0000256" key="1">
    <source>
        <dbReference type="ARBA" id="ARBA00001946"/>
    </source>
</evidence>
<keyword evidence="10" id="KW-0131">Cell cycle</keyword>
<evidence type="ECO:0000256" key="8">
    <source>
        <dbReference type="SAM" id="MobiDB-lite"/>
    </source>
</evidence>
<evidence type="ECO:0000256" key="7">
    <source>
        <dbReference type="RuleBase" id="RU003651"/>
    </source>
</evidence>
<accession>A0A3L6ST40</accession>
<dbReference type="InterPro" id="IPR050747">
    <property type="entry name" value="Mitochondrial_chaperone_BCS1"/>
</dbReference>
<dbReference type="SMART" id="SM00382">
    <property type="entry name" value="AAA"/>
    <property type="match status" value="1"/>
</dbReference>
<keyword evidence="10" id="KW-0132">Cell division</keyword>
<feature type="compositionally biased region" description="Acidic residues" evidence="8">
    <location>
        <begin position="495"/>
        <end position="515"/>
    </location>
</feature>
<evidence type="ECO:0000256" key="2">
    <source>
        <dbReference type="ARBA" id="ARBA00007448"/>
    </source>
</evidence>
<evidence type="ECO:0000259" key="9">
    <source>
        <dbReference type="SMART" id="SM00382"/>
    </source>
</evidence>
<comment type="cofactor">
    <cofactor evidence="1">
        <name>Mg(2+)</name>
        <dbReference type="ChEBI" id="CHEBI:18420"/>
    </cofactor>
</comment>
<dbReference type="SUPFAM" id="SSF52540">
    <property type="entry name" value="P-loop containing nucleoside triphosphate hydrolases"/>
    <property type="match status" value="1"/>
</dbReference>
<dbReference type="FunFam" id="3.40.50.300:FF:001122">
    <property type="entry name" value="AAA-ATPase ASD, mitochondrial"/>
    <property type="match status" value="1"/>
</dbReference>
<dbReference type="CDD" id="cd19510">
    <property type="entry name" value="RecA-like_BCS1"/>
    <property type="match status" value="1"/>
</dbReference>
<protein>
    <submittedName>
        <fullName evidence="10">Cell Division Protein AAA ATPase family protein</fullName>
    </submittedName>
</protein>
<dbReference type="Gene3D" id="6.10.280.40">
    <property type="match status" value="1"/>
</dbReference>
<comment type="catalytic activity">
    <reaction evidence="6">
        <text>ATP + H2O = ADP + phosphate + H(+)</text>
        <dbReference type="Rhea" id="RHEA:13065"/>
        <dbReference type="ChEBI" id="CHEBI:15377"/>
        <dbReference type="ChEBI" id="CHEBI:15378"/>
        <dbReference type="ChEBI" id="CHEBI:30616"/>
        <dbReference type="ChEBI" id="CHEBI:43474"/>
        <dbReference type="ChEBI" id="CHEBI:456216"/>
    </reaction>
</comment>
<keyword evidence="4 7" id="KW-0067">ATP-binding</keyword>
<keyword evidence="3 7" id="KW-0547">Nucleotide-binding</keyword>
<comment type="caution">
    <text evidence="10">The sequence shown here is derived from an EMBL/GenBank/DDBJ whole genome shotgun (WGS) entry which is preliminary data.</text>
</comment>
<name>A0A3L6ST40_PANMI</name>
<dbReference type="STRING" id="4540.A0A3L6ST40"/>
<dbReference type="InterPro" id="IPR025753">
    <property type="entry name" value="AAA_N_dom"/>
</dbReference>
<evidence type="ECO:0000256" key="6">
    <source>
        <dbReference type="ARBA" id="ARBA00049360"/>
    </source>
</evidence>
<feature type="compositionally biased region" description="Basic and acidic residues" evidence="8">
    <location>
        <begin position="529"/>
        <end position="542"/>
    </location>
</feature>
<sequence>MELAESLVGGDAADVPAYGSGGFGYGWAGVWSTLASLLFLWSMVQDHLPFQLEDHLAAMARRVLAAVSPYVTITIDEHAADSFARSEAYRAAEAYLSATCADRAARLRAELPDGSDRVSLAVDDHVEVVDDFRGARLCWRKTKTLRRTNVIAWNPREEERRAYRLTFHRRHRALVEAAYLPHVLAEGRAVTVRNRQRRLFTNNASGDWAGGEDGPRVWSHVKLEHPSTFATLAMDPARKQEIVDDLEMFRDGKEYYASVGKAWKRGYLLFGPPGTGKSTMIAAMANFLDYDVYDLELTAVKSNTELRRLFIETTGKSIIVIEDIDCSIDLTGKRKKSNKNNDKKKKKMPWDNDDDDKDGKVTLSGLLNFIDGLWSACGGERIIIFTTNHKEKLDPALIRRGRMDMHIEMSYCCFQGFRVLADNYLGVAEHELFGEIRRLLEEVNMTPADVAENLMPRSKNKDVDACLGKLVMALKEASREAAALANKSLALLNKDDEDKDGDGDGTDEDDDEDDSSITSSGHDSDSDEEEKKAQEKEDKKKR</sequence>
<comment type="similarity">
    <text evidence="2">Belongs to the AAA ATPase family. BCS1 subfamily.</text>
</comment>
<dbReference type="OrthoDB" id="10251412at2759"/>
<dbReference type="PANTHER" id="PTHR23070">
    <property type="entry name" value="BCS1 AAA-TYPE ATPASE"/>
    <property type="match status" value="1"/>
</dbReference>
<evidence type="ECO:0000313" key="10">
    <source>
        <dbReference type="EMBL" id="RLN27630.1"/>
    </source>
</evidence>
<feature type="compositionally biased region" description="Basic residues" evidence="8">
    <location>
        <begin position="334"/>
        <end position="347"/>
    </location>
</feature>
<dbReference type="Pfam" id="PF00004">
    <property type="entry name" value="AAA"/>
    <property type="match status" value="1"/>
</dbReference>
<dbReference type="InterPro" id="IPR003593">
    <property type="entry name" value="AAA+_ATPase"/>
</dbReference>
<organism evidence="10 11">
    <name type="scientific">Panicum miliaceum</name>
    <name type="common">Proso millet</name>
    <name type="synonym">Broomcorn millet</name>
    <dbReference type="NCBI Taxonomy" id="4540"/>
    <lineage>
        <taxon>Eukaryota</taxon>
        <taxon>Viridiplantae</taxon>
        <taxon>Streptophyta</taxon>
        <taxon>Embryophyta</taxon>
        <taxon>Tracheophyta</taxon>
        <taxon>Spermatophyta</taxon>
        <taxon>Magnoliopsida</taxon>
        <taxon>Liliopsida</taxon>
        <taxon>Poales</taxon>
        <taxon>Poaceae</taxon>
        <taxon>PACMAD clade</taxon>
        <taxon>Panicoideae</taxon>
        <taxon>Panicodae</taxon>
        <taxon>Paniceae</taxon>
        <taxon>Panicinae</taxon>
        <taxon>Panicum</taxon>
        <taxon>Panicum sect. Panicum</taxon>
    </lineage>
</organism>
<keyword evidence="11" id="KW-1185">Reference proteome</keyword>
<dbReference type="PROSITE" id="PS00674">
    <property type="entry name" value="AAA"/>
    <property type="match status" value="1"/>
</dbReference>
<evidence type="ECO:0000256" key="5">
    <source>
        <dbReference type="ARBA" id="ARBA00022842"/>
    </source>
</evidence>
<dbReference type="Pfam" id="PF25568">
    <property type="entry name" value="AAA_lid_At3g28540"/>
    <property type="match status" value="1"/>
</dbReference>
<dbReference type="GO" id="GO:0051301">
    <property type="term" value="P:cell division"/>
    <property type="evidence" value="ECO:0007669"/>
    <property type="project" value="UniProtKB-KW"/>
</dbReference>
<dbReference type="InterPro" id="IPR058017">
    <property type="entry name" value="At3g28540-like_C"/>
</dbReference>
<evidence type="ECO:0000256" key="3">
    <source>
        <dbReference type="ARBA" id="ARBA00022741"/>
    </source>
</evidence>
<proteinExistence type="inferred from homology"/>
<gene>
    <name evidence="10" type="ORF">C2845_PM05G00160</name>
</gene>
<dbReference type="InterPro" id="IPR003959">
    <property type="entry name" value="ATPase_AAA_core"/>
</dbReference>
<dbReference type="Pfam" id="PF14363">
    <property type="entry name" value="AAA_assoc"/>
    <property type="match status" value="1"/>
</dbReference>
<evidence type="ECO:0000256" key="4">
    <source>
        <dbReference type="ARBA" id="ARBA00022840"/>
    </source>
</evidence>
<evidence type="ECO:0000313" key="11">
    <source>
        <dbReference type="Proteomes" id="UP000275267"/>
    </source>
</evidence>
<dbReference type="Proteomes" id="UP000275267">
    <property type="component" value="Unassembled WGS sequence"/>
</dbReference>
<reference evidence="11" key="1">
    <citation type="journal article" date="2019" name="Nat. Commun.">
        <title>The genome of broomcorn millet.</title>
        <authorList>
            <person name="Zou C."/>
            <person name="Miki D."/>
            <person name="Li D."/>
            <person name="Tang Q."/>
            <person name="Xiao L."/>
            <person name="Rajput S."/>
            <person name="Deng P."/>
            <person name="Jia W."/>
            <person name="Huang R."/>
            <person name="Zhang M."/>
            <person name="Sun Y."/>
            <person name="Hu J."/>
            <person name="Fu X."/>
            <person name="Schnable P.S."/>
            <person name="Li F."/>
            <person name="Zhang H."/>
            <person name="Feng B."/>
            <person name="Zhu X."/>
            <person name="Liu R."/>
            <person name="Schnable J.C."/>
            <person name="Zhu J.-K."/>
            <person name="Zhang H."/>
        </authorList>
    </citation>
    <scope>NUCLEOTIDE SEQUENCE [LARGE SCALE GENOMIC DNA]</scope>
</reference>
<dbReference type="GO" id="GO:0016887">
    <property type="term" value="F:ATP hydrolysis activity"/>
    <property type="evidence" value="ECO:0007669"/>
    <property type="project" value="InterPro"/>
</dbReference>
<dbReference type="EMBL" id="PQIB02000003">
    <property type="protein sequence ID" value="RLN27630.1"/>
    <property type="molecule type" value="Genomic_DNA"/>
</dbReference>
<dbReference type="InterPro" id="IPR027417">
    <property type="entry name" value="P-loop_NTPase"/>
</dbReference>
<dbReference type="AlphaFoldDB" id="A0A3L6ST40"/>
<feature type="region of interest" description="Disordered" evidence="8">
    <location>
        <begin position="490"/>
        <end position="542"/>
    </location>
</feature>
<feature type="region of interest" description="Disordered" evidence="8">
    <location>
        <begin position="334"/>
        <end position="354"/>
    </location>
</feature>